<evidence type="ECO:0000256" key="3">
    <source>
        <dbReference type="ARBA" id="ARBA00023145"/>
    </source>
</evidence>
<dbReference type="GO" id="GO:0009847">
    <property type="term" value="P:spore germination"/>
    <property type="evidence" value="ECO:0007669"/>
    <property type="project" value="UniProtKB-UniRule"/>
</dbReference>
<evidence type="ECO:0000256" key="4">
    <source>
        <dbReference type="HAMAP-Rule" id="MF_00626"/>
    </source>
</evidence>
<comment type="catalytic activity">
    <reaction evidence="4">
        <text>Endopeptidase action with P4 Glu or Asp, P1 preferably Glu &gt; Asp, P1' hydrophobic and P2' Ala.</text>
        <dbReference type="EC" id="3.4.24.78"/>
    </reaction>
</comment>
<dbReference type="GO" id="GO:0006508">
    <property type="term" value="P:proteolysis"/>
    <property type="evidence" value="ECO:0007669"/>
    <property type="project" value="UniProtKB-UniRule"/>
</dbReference>
<keyword evidence="2 4" id="KW-0378">Hydrolase</keyword>
<evidence type="ECO:0000256" key="1">
    <source>
        <dbReference type="ARBA" id="ARBA00022670"/>
    </source>
</evidence>
<dbReference type="SUPFAM" id="SSF53163">
    <property type="entry name" value="HybD-like"/>
    <property type="match status" value="1"/>
</dbReference>
<dbReference type="EMBL" id="DVNG01000096">
    <property type="protein sequence ID" value="HIU50653.1"/>
    <property type="molecule type" value="Genomic_DNA"/>
</dbReference>
<comment type="caution">
    <text evidence="5">The sequence shown here is derived from an EMBL/GenBank/DDBJ whole genome shotgun (WGS) entry which is preliminary data.</text>
</comment>
<dbReference type="AlphaFoldDB" id="A0A9D1LYU6"/>
<gene>
    <name evidence="4" type="primary">gpr</name>
    <name evidence="5" type="ORF">IAD22_06540</name>
</gene>
<feature type="chain" id="PRO_5039771476" description="Germination protease" evidence="4">
    <location>
        <begin position="7"/>
        <end position="294"/>
    </location>
</feature>
<comment type="PTM">
    <text evidence="4">Autoproteolytically processed. The inactive tetrameric zymogen termed p46 autoprocesses to a smaller form termed p41, which is active only during spore germination.</text>
</comment>
<dbReference type="NCBIfam" id="TIGR01441">
    <property type="entry name" value="GPR"/>
    <property type="match status" value="1"/>
</dbReference>
<proteinExistence type="inferred from homology"/>
<feature type="propeptide" id="PRO_5039771477" evidence="4">
    <location>
        <begin position="1"/>
        <end position="6"/>
    </location>
</feature>
<dbReference type="InterPro" id="IPR023430">
    <property type="entry name" value="Pept_HybD-like_dom_sf"/>
</dbReference>
<evidence type="ECO:0000313" key="5">
    <source>
        <dbReference type="EMBL" id="HIU50653.1"/>
    </source>
</evidence>
<dbReference type="Proteomes" id="UP000824118">
    <property type="component" value="Unassembled WGS sequence"/>
</dbReference>
<reference evidence="5" key="1">
    <citation type="submission" date="2020-10" db="EMBL/GenBank/DDBJ databases">
        <authorList>
            <person name="Gilroy R."/>
        </authorList>
    </citation>
    <scope>NUCLEOTIDE SEQUENCE</scope>
    <source>
        <strain evidence="5">ChiGjej1B1-1684</strain>
    </source>
</reference>
<sequence length="294" mass="31090">MQMRTDLAIEAKELAGDELSGVEQREETKGDMKITFTKITGEGAARLLNKSRGTYVTVELPSLSDNIKHTDKRVPEIGKIIKNLLPVNGLILVVGLGNKRITPDALGPLAAEKILATRHISGEIARSTGLDKLRPVAVVKTGVTGETGIETAEMISSIVKRIKPTAVITIDALASKSLSRLGCTIQITDTGISPGAGVGNSRAAINYETLGVPVVAIGIPTVVDAATLAIDILNAETEMQASQIAREVTPKGNKMVVTPGEIDLLCSRGAKLLAMGINCALQDKFSLEEIMEFV</sequence>
<name>A0A9D1LYU6_9FIRM</name>
<comment type="subunit">
    <text evidence="4">Homotetramer.</text>
</comment>
<comment type="similarity">
    <text evidence="4">Belongs to the peptidase A25 family.</text>
</comment>
<evidence type="ECO:0000313" key="6">
    <source>
        <dbReference type="Proteomes" id="UP000824118"/>
    </source>
</evidence>
<dbReference type="GO" id="GO:0004222">
    <property type="term" value="F:metalloendopeptidase activity"/>
    <property type="evidence" value="ECO:0007669"/>
    <property type="project" value="UniProtKB-UniRule"/>
</dbReference>
<accession>A0A9D1LYU6</accession>
<keyword evidence="3 4" id="KW-0865">Zymogen</keyword>
<reference evidence="5" key="2">
    <citation type="journal article" date="2021" name="PeerJ">
        <title>Extensive microbial diversity within the chicken gut microbiome revealed by metagenomics and culture.</title>
        <authorList>
            <person name="Gilroy R."/>
            <person name="Ravi A."/>
            <person name="Getino M."/>
            <person name="Pursley I."/>
            <person name="Horton D.L."/>
            <person name="Alikhan N.F."/>
            <person name="Baker D."/>
            <person name="Gharbi K."/>
            <person name="Hall N."/>
            <person name="Watson M."/>
            <person name="Adriaenssens E.M."/>
            <person name="Foster-Nyarko E."/>
            <person name="Jarju S."/>
            <person name="Secka A."/>
            <person name="Antonio M."/>
            <person name="Oren A."/>
            <person name="Chaudhuri R.R."/>
            <person name="La Ragione R."/>
            <person name="Hildebrand F."/>
            <person name="Pallen M.J."/>
        </authorList>
    </citation>
    <scope>NUCLEOTIDE SEQUENCE</scope>
    <source>
        <strain evidence="5">ChiGjej1B1-1684</strain>
    </source>
</reference>
<dbReference type="HAMAP" id="MF_00626">
    <property type="entry name" value="Germination_prot"/>
    <property type="match status" value="1"/>
</dbReference>
<dbReference type="InterPro" id="IPR005080">
    <property type="entry name" value="Peptidase_A25"/>
</dbReference>
<comment type="function">
    <text evidence="4">Initiates the rapid degradation of small, acid-soluble proteins during spore germination.</text>
</comment>
<keyword evidence="1 4" id="KW-0645">Protease</keyword>
<dbReference type="Gene3D" id="3.40.50.1450">
    <property type="entry name" value="HybD-like"/>
    <property type="match status" value="1"/>
</dbReference>
<evidence type="ECO:0000256" key="2">
    <source>
        <dbReference type="ARBA" id="ARBA00022801"/>
    </source>
</evidence>
<protein>
    <recommendedName>
        <fullName evidence="4">Germination protease</fullName>
        <ecNumber evidence="4">3.4.24.78</ecNumber>
    </recommendedName>
    <alternativeName>
        <fullName evidence="4">GPR endopeptidase</fullName>
    </alternativeName>
    <alternativeName>
        <fullName evidence="4">Germination proteinase</fullName>
    </alternativeName>
    <alternativeName>
        <fullName evidence="4">Spore protease</fullName>
    </alternativeName>
</protein>
<dbReference type="EC" id="3.4.24.78" evidence="4"/>
<organism evidence="5 6">
    <name type="scientific">Candidatus Limousia pullorum</name>
    <dbReference type="NCBI Taxonomy" id="2840860"/>
    <lineage>
        <taxon>Bacteria</taxon>
        <taxon>Bacillati</taxon>
        <taxon>Bacillota</taxon>
        <taxon>Clostridia</taxon>
        <taxon>Eubacteriales</taxon>
        <taxon>Oscillospiraceae</taxon>
        <taxon>Oscillospiraceae incertae sedis</taxon>
        <taxon>Candidatus Limousia</taxon>
    </lineage>
</organism>
<dbReference type="Pfam" id="PF03418">
    <property type="entry name" value="Peptidase_A25"/>
    <property type="match status" value="1"/>
</dbReference>